<evidence type="ECO:0000256" key="8">
    <source>
        <dbReference type="SAM" id="Phobius"/>
    </source>
</evidence>
<dbReference type="AlphaFoldDB" id="A0A9D1I5V9"/>
<dbReference type="InterPro" id="IPR017871">
    <property type="entry name" value="ABC_transporter-like_CS"/>
</dbReference>
<evidence type="ECO:0000259" key="10">
    <source>
        <dbReference type="PROSITE" id="PS50929"/>
    </source>
</evidence>
<dbReference type="InterPro" id="IPR036640">
    <property type="entry name" value="ABC1_TM_sf"/>
</dbReference>
<feature type="transmembrane region" description="Helical" evidence="8">
    <location>
        <begin position="305"/>
        <end position="330"/>
    </location>
</feature>
<reference evidence="11" key="2">
    <citation type="journal article" date="2021" name="PeerJ">
        <title>Extensive microbial diversity within the chicken gut microbiome revealed by metagenomics and culture.</title>
        <authorList>
            <person name="Gilroy R."/>
            <person name="Ravi A."/>
            <person name="Getino M."/>
            <person name="Pursley I."/>
            <person name="Horton D.L."/>
            <person name="Alikhan N.F."/>
            <person name="Baker D."/>
            <person name="Gharbi K."/>
            <person name="Hall N."/>
            <person name="Watson M."/>
            <person name="Adriaenssens E.M."/>
            <person name="Foster-Nyarko E."/>
            <person name="Jarju S."/>
            <person name="Secka A."/>
            <person name="Antonio M."/>
            <person name="Oren A."/>
            <person name="Chaudhuri R.R."/>
            <person name="La Ragione R."/>
            <person name="Hildebrand F."/>
            <person name="Pallen M.J."/>
        </authorList>
    </citation>
    <scope>NUCLEOTIDE SEQUENCE</scope>
    <source>
        <strain evidence="11">CHK195-4489</strain>
    </source>
</reference>
<accession>A0A9D1I5V9</accession>
<comment type="subcellular location">
    <subcellularLocation>
        <location evidence="1">Cell membrane</location>
        <topology evidence="1">Multi-pass membrane protein</topology>
    </subcellularLocation>
</comment>
<evidence type="ECO:0000256" key="5">
    <source>
        <dbReference type="ARBA" id="ARBA00022840"/>
    </source>
</evidence>
<feature type="domain" description="ABC transmembrane type-1" evidence="10">
    <location>
        <begin position="195"/>
        <end position="480"/>
    </location>
</feature>
<dbReference type="SUPFAM" id="SSF90123">
    <property type="entry name" value="ABC transporter transmembrane region"/>
    <property type="match status" value="1"/>
</dbReference>
<evidence type="ECO:0000256" key="1">
    <source>
        <dbReference type="ARBA" id="ARBA00004651"/>
    </source>
</evidence>
<dbReference type="EMBL" id="DVMM01000008">
    <property type="protein sequence ID" value="HIU28744.1"/>
    <property type="molecule type" value="Genomic_DNA"/>
</dbReference>
<dbReference type="PANTHER" id="PTHR43394">
    <property type="entry name" value="ATP-DEPENDENT PERMEASE MDL1, MITOCHONDRIAL"/>
    <property type="match status" value="1"/>
</dbReference>
<dbReference type="Gene3D" id="3.40.50.300">
    <property type="entry name" value="P-loop containing nucleotide triphosphate hydrolases"/>
    <property type="match status" value="1"/>
</dbReference>
<dbReference type="InterPro" id="IPR039421">
    <property type="entry name" value="Type_1_exporter"/>
</dbReference>
<keyword evidence="4" id="KW-0547">Nucleotide-binding</keyword>
<dbReference type="PROSITE" id="PS00211">
    <property type="entry name" value="ABC_TRANSPORTER_1"/>
    <property type="match status" value="1"/>
</dbReference>
<feature type="transmembrane region" description="Helical" evidence="8">
    <location>
        <begin position="457"/>
        <end position="478"/>
    </location>
</feature>
<dbReference type="GO" id="GO:0005886">
    <property type="term" value="C:plasma membrane"/>
    <property type="evidence" value="ECO:0007669"/>
    <property type="project" value="UniProtKB-SubCell"/>
</dbReference>
<evidence type="ECO:0000256" key="2">
    <source>
        <dbReference type="ARBA" id="ARBA00022448"/>
    </source>
</evidence>
<name>A0A9D1I5V9_9CLOT</name>
<dbReference type="SMART" id="SM00382">
    <property type="entry name" value="AAA"/>
    <property type="match status" value="1"/>
</dbReference>
<dbReference type="FunFam" id="3.40.50.300:FF:000287">
    <property type="entry name" value="Multidrug ABC transporter ATP-binding protein"/>
    <property type="match status" value="1"/>
</dbReference>
<reference evidence="11" key="1">
    <citation type="submission" date="2020-10" db="EMBL/GenBank/DDBJ databases">
        <authorList>
            <person name="Gilroy R."/>
        </authorList>
    </citation>
    <scope>NUCLEOTIDE SEQUENCE</scope>
    <source>
        <strain evidence="11">CHK195-4489</strain>
    </source>
</reference>
<keyword evidence="7 8" id="KW-0472">Membrane</keyword>
<keyword evidence="6 8" id="KW-1133">Transmembrane helix</keyword>
<dbReference type="PROSITE" id="PS50929">
    <property type="entry name" value="ABC_TM1F"/>
    <property type="match status" value="1"/>
</dbReference>
<dbReference type="Pfam" id="PF00005">
    <property type="entry name" value="ABC_tran"/>
    <property type="match status" value="1"/>
</dbReference>
<dbReference type="InterPro" id="IPR011527">
    <property type="entry name" value="ABC1_TM_dom"/>
</dbReference>
<feature type="transmembrane region" description="Helical" evidence="8">
    <location>
        <begin position="194"/>
        <end position="214"/>
    </location>
</feature>
<evidence type="ECO:0000256" key="7">
    <source>
        <dbReference type="ARBA" id="ARBA00023136"/>
    </source>
</evidence>
<feature type="transmembrane region" description="Helical" evidence="8">
    <location>
        <begin position="420"/>
        <end position="445"/>
    </location>
</feature>
<protein>
    <submittedName>
        <fullName evidence="11">ATP-binding cassette domain-containing protein</fullName>
    </submittedName>
</protein>
<dbReference type="Gene3D" id="1.20.1560.10">
    <property type="entry name" value="ABC transporter type 1, transmembrane domain"/>
    <property type="match status" value="1"/>
</dbReference>
<gene>
    <name evidence="11" type="ORF">IAD50_00425</name>
</gene>
<dbReference type="GO" id="GO:0015421">
    <property type="term" value="F:ABC-type oligopeptide transporter activity"/>
    <property type="evidence" value="ECO:0007669"/>
    <property type="project" value="TreeGrafter"/>
</dbReference>
<sequence length="760" mass="86191">MLEIDSYHSELNGILSDLKITTDEILLFASCDLSADLMKSDTFLLLTKELLVITEGQLVLTGQSRPCVRRNRLRSSYIKKNVYTYRLSEITELSLEALISTARLTAKCGDQTRFLAMLTNAAKESVRLFVKYANQYIKDGKIERNPDDFKKEAVCPTCGCRYPDPNRKICPKCMDRGKLVKRMWIFLKKYRKEIFLILLALVLVSALGVVAPYFSSKFFYDQVLNENGSFYGQLLFVILLIASMNICSVLINMLSAIITSRVAGKLVYDMKRTIFDCIKRLSLSFFTGRQTGGLMTQINNDATSIYWFFVDGLPYFLINIVQVIAVFIIMLTMNPLLALLCLIVIPLFLFVISRLFRRSGHLHAKNYSCFRAMSSALTDVLSGMRVIKAFAREKEEGKRFRRHAGRVTDMYKEITIFNNVAFPFAYVIMYMSTIIVWIVGGWMTMNGQMTYGTLLTFLSYVGMMNAPLFMFVDMTYFFSQCTNAVQRLFEIYDAEPDVTEAQNPVHKETLEGSVEFRHVEFSYDKSRKIIDDVSFAIEPGKMIGIVGHSGAGKSTLANLLIRLYDVTGGEILIDGINVRQYAFADLRRNIAIVSQETYLFIGSILENIRYAKPEATKEEIIEAAKIAGAHEFIIKLPDAYDTRIGFGHKELSGGERQRISIARAVLLNPKILILDEATAAMDTQTERTIQSALENLVAGKTTIMIAHRLSTLRDADRLIVIENGKMPEYGTHAELIRQKGIYYKLYTLQMEALKNIGVTE</sequence>
<organism evidence="11 12">
    <name type="scientific">Candidatus Egerieisoma faecipullorum</name>
    <dbReference type="NCBI Taxonomy" id="2840963"/>
    <lineage>
        <taxon>Bacteria</taxon>
        <taxon>Bacillati</taxon>
        <taxon>Bacillota</taxon>
        <taxon>Clostridia</taxon>
        <taxon>Eubacteriales</taxon>
        <taxon>Clostridiaceae</taxon>
        <taxon>Clostridiaceae incertae sedis</taxon>
        <taxon>Candidatus Egerieisoma</taxon>
    </lineage>
</organism>
<dbReference type="InterPro" id="IPR027417">
    <property type="entry name" value="P-loop_NTPase"/>
</dbReference>
<feature type="transmembrane region" description="Helical" evidence="8">
    <location>
        <begin position="336"/>
        <end position="356"/>
    </location>
</feature>
<dbReference type="PROSITE" id="PS50893">
    <property type="entry name" value="ABC_TRANSPORTER_2"/>
    <property type="match status" value="1"/>
</dbReference>
<dbReference type="InterPro" id="IPR003593">
    <property type="entry name" value="AAA+_ATPase"/>
</dbReference>
<dbReference type="Proteomes" id="UP000824089">
    <property type="component" value="Unassembled WGS sequence"/>
</dbReference>
<feature type="transmembrane region" description="Helical" evidence="8">
    <location>
        <begin position="234"/>
        <end position="258"/>
    </location>
</feature>
<evidence type="ECO:0000256" key="3">
    <source>
        <dbReference type="ARBA" id="ARBA00022692"/>
    </source>
</evidence>
<evidence type="ECO:0000313" key="12">
    <source>
        <dbReference type="Proteomes" id="UP000824089"/>
    </source>
</evidence>
<comment type="caution">
    <text evidence="11">The sequence shown here is derived from an EMBL/GenBank/DDBJ whole genome shotgun (WGS) entry which is preliminary data.</text>
</comment>
<dbReference type="InterPro" id="IPR003439">
    <property type="entry name" value="ABC_transporter-like_ATP-bd"/>
</dbReference>
<evidence type="ECO:0000256" key="4">
    <source>
        <dbReference type="ARBA" id="ARBA00022741"/>
    </source>
</evidence>
<keyword evidence="2" id="KW-0813">Transport</keyword>
<keyword evidence="3 8" id="KW-0812">Transmembrane</keyword>
<dbReference type="Pfam" id="PF00664">
    <property type="entry name" value="ABC_membrane"/>
    <property type="match status" value="1"/>
</dbReference>
<dbReference type="SUPFAM" id="SSF52540">
    <property type="entry name" value="P-loop containing nucleoside triphosphate hydrolases"/>
    <property type="match status" value="1"/>
</dbReference>
<evidence type="ECO:0000313" key="11">
    <source>
        <dbReference type="EMBL" id="HIU28744.1"/>
    </source>
</evidence>
<keyword evidence="5 11" id="KW-0067">ATP-binding</keyword>
<dbReference type="GO" id="GO:0005524">
    <property type="term" value="F:ATP binding"/>
    <property type="evidence" value="ECO:0007669"/>
    <property type="project" value="UniProtKB-KW"/>
</dbReference>
<dbReference type="GO" id="GO:0016887">
    <property type="term" value="F:ATP hydrolysis activity"/>
    <property type="evidence" value="ECO:0007669"/>
    <property type="project" value="InterPro"/>
</dbReference>
<proteinExistence type="predicted"/>
<evidence type="ECO:0000256" key="6">
    <source>
        <dbReference type="ARBA" id="ARBA00022989"/>
    </source>
</evidence>
<dbReference type="PANTHER" id="PTHR43394:SF1">
    <property type="entry name" value="ATP-BINDING CASSETTE SUB-FAMILY B MEMBER 10, MITOCHONDRIAL"/>
    <property type="match status" value="1"/>
</dbReference>
<evidence type="ECO:0000259" key="9">
    <source>
        <dbReference type="PROSITE" id="PS50893"/>
    </source>
</evidence>
<feature type="domain" description="ABC transporter" evidence="9">
    <location>
        <begin position="514"/>
        <end position="748"/>
    </location>
</feature>